<feature type="signal peptide" evidence="2">
    <location>
        <begin position="1"/>
        <end position="17"/>
    </location>
</feature>
<gene>
    <name evidence="3" type="ORF">B0T11DRAFT_273306</name>
</gene>
<organism evidence="3 4">
    <name type="scientific">Plectosphaerella cucumerina</name>
    <dbReference type="NCBI Taxonomy" id="40658"/>
    <lineage>
        <taxon>Eukaryota</taxon>
        <taxon>Fungi</taxon>
        <taxon>Dikarya</taxon>
        <taxon>Ascomycota</taxon>
        <taxon>Pezizomycotina</taxon>
        <taxon>Sordariomycetes</taxon>
        <taxon>Hypocreomycetidae</taxon>
        <taxon>Glomerellales</taxon>
        <taxon>Plectosphaerellaceae</taxon>
        <taxon>Plectosphaerella</taxon>
    </lineage>
</organism>
<keyword evidence="4" id="KW-1185">Reference proteome</keyword>
<dbReference type="AlphaFoldDB" id="A0A8K0TR82"/>
<dbReference type="OrthoDB" id="66095at2759"/>
<protein>
    <recommendedName>
        <fullName evidence="5">Ankyrin repeat protein</fullName>
    </recommendedName>
</protein>
<evidence type="ECO:0000256" key="1">
    <source>
        <dbReference type="SAM" id="MobiDB-lite"/>
    </source>
</evidence>
<sequence>MAFIPILLVGIAGGALYMNGSRRPESPNMPQTNTSTPQTNMPETSKITSPFAKTNPFAQANGQSPAPGWFSQPKQEAFLPGPVDVLVVKAMLAKGLSLPPEILDMIIDHAEYWPCTETSIEFSSANRPRINGGGHGSSSENTLLIRSPPIGFTQADIQDREAWRNAPPSESPSSEPISPEHFKTHLRAIPTLERPVRKVVFKLRSRDQAWGGSREHQQTYQGSWTWFEAGLERFETPNGEDEPEITRPFDTASLRPVYPTGEAVTKPNGQREIKYPLNPDEMHTIQRNRTAGRQMVDYEVVWRWTDDISPESLEAERLEEMGRGKASGSGEFVRNLRLGDVVSIWGKARFLGWANNVERASVQVYWAL</sequence>
<feature type="compositionally biased region" description="Polar residues" evidence="1">
    <location>
        <begin position="28"/>
        <end position="44"/>
    </location>
</feature>
<feature type="chain" id="PRO_5035459337" description="Ankyrin repeat protein" evidence="2">
    <location>
        <begin position="18"/>
        <end position="368"/>
    </location>
</feature>
<evidence type="ECO:0000256" key="2">
    <source>
        <dbReference type="SAM" id="SignalP"/>
    </source>
</evidence>
<accession>A0A8K0TR82</accession>
<name>A0A8K0TR82_9PEZI</name>
<feature type="region of interest" description="Disordered" evidence="1">
    <location>
        <begin position="21"/>
        <end position="44"/>
    </location>
</feature>
<reference evidence="3" key="1">
    <citation type="journal article" date="2021" name="Nat. Commun.">
        <title>Genetic determinants of endophytism in the Arabidopsis root mycobiome.</title>
        <authorList>
            <person name="Mesny F."/>
            <person name="Miyauchi S."/>
            <person name="Thiergart T."/>
            <person name="Pickel B."/>
            <person name="Atanasova L."/>
            <person name="Karlsson M."/>
            <person name="Huettel B."/>
            <person name="Barry K.W."/>
            <person name="Haridas S."/>
            <person name="Chen C."/>
            <person name="Bauer D."/>
            <person name="Andreopoulos W."/>
            <person name="Pangilinan J."/>
            <person name="LaButti K."/>
            <person name="Riley R."/>
            <person name="Lipzen A."/>
            <person name="Clum A."/>
            <person name="Drula E."/>
            <person name="Henrissat B."/>
            <person name="Kohler A."/>
            <person name="Grigoriev I.V."/>
            <person name="Martin F.M."/>
            <person name="Hacquard S."/>
        </authorList>
    </citation>
    <scope>NUCLEOTIDE SEQUENCE</scope>
    <source>
        <strain evidence="3">MPI-CAGE-AT-0016</strain>
    </source>
</reference>
<comment type="caution">
    <text evidence="3">The sequence shown here is derived from an EMBL/GenBank/DDBJ whole genome shotgun (WGS) entry which is preliminary data.</text>
</comment>
<evidence type="ECO:0008006" key="5">
    <source>
        <dbReference type="Google" id="ProtNLM"/>
    </source>
</evidence>
<dbReference type="EMBL" id="JAGPXD010000001">
    <property type="protein sequence ID" value="KAH7377034.1"/>
    <property type="molecule type" value="Genomic_DNA"/>
</dbReference>
<dbReference type="Proteomes" id="UP000813385">
    <property type="component" value="Unassembled WGS sequence"/>
</dbReference>
<proteinExistence type="predicted"/>
<keyword evidence="2" id="KW-0732">Signal</keyword>
<evidence type="ECO:0000313" key="3">
    <source>
        <dbReference type="EMBL" id="KAH7377034.1"/>
    </source>
</evidence>
<evidence type="ECO:0000313" key="4">
    <source>
        <dbReference type="Proteomes" id="UP000813385"/>
    </source>
</evidence>